<comment type="catalytic activity">
    <reaction evidence="1">
        <text>[protein]-peptidylproline (omega=180) = [protein]-peptidylproline (omega=0)</text>
        <dbReference type="Rhea" id="RHEA:16237"/>
        <dbReference type="Rhea" id="RHEA-COMP:10747"/>
        <dbReference type="Rhea" id="RHEA-COMP:10748"/>
        <dbReference type="ChEBI" id="CHEBI:83833"/>
        <dbReference type="ChEBI" id="CHEBI:83834"/>
        <dbReference type="EC" id="5.2.1.8"/>
    </reaction>
</comment>
<proteinExistence type="predicted"/>
<dbReference type="EC" id="5.2.1.8" evidence="2"/>
<dbReference type="InterPro" id="IPR050754">
    <property type="entry name" value="FKBP4/5/8-like"/>
</dbReference>
<dbReference type="AlphaFoldDB" id="A0A1W0A1K3"/>
<dbReference type="STRING" id="74557.A0A1W0A1K3"/>
<comment type="caution">
    <text evidence="6">The sequence shown here is derived from an EMBL/GenBank/DDBJ whole genome shotgun (WGS) entry which is preliminary data.</text>
</comment>
<evidence type="ECO:0000313" key="6">
    <source>
        <dbReference type="EMBL" id="OQS04145.1"/>
    </source>
</evidence>
<evidence type="ECO:0000256" key="5">
    <source>
        <dbReference type="PROSITE-ProRule" id="PRU00339"/>
    </source>
</evidence>
<dbReference type="Proteomes" id="UP000243217">
    <property type="component" value="Unassembled WGS sequence"/>
</dbReference>
<evidence type="ECO:0000256" key="4">
    <source>
        <dbReference type="ARBA" id="ARBA00023235"/>
    </source>
</evidence>
<feature type="repeat" description="TPR" evidence="5">
    <location>
        <begin position="94"/>
        <end position="127"/>
    </location>
</feature>
<reference evidence="6 7" key="1">
    <citation type="journal article" date="2014" name="Genome Biol. Evol.">
        <title>The secreted proteins of Achlya hypogyna and Thraustotheca clavata identify the ancestral oomycete secretome and reveal gene acquisitions by horizontal gene transfer.</title>
        <authorList>
            <person name="Misner I."/>
            <person name="Blouin N."/>
            <person name="Leonard G."/>
            <person name="Richards T.A."/>
            <person name="Lane C.E."/>
        </authorList>
    </citation>
    <scope>NUCLEOTIDE SEQUENCE [LARGE SCALE GENOMIC DNA]</scope>
    <source>
        <strain evidence="6 7">ATCC 34112</strain>
    </source>
</reference>
<evidence type="ECO:0000256" key="2">
    <source>
        <dbReference type="ARBA" id="ARBA00013194"/>
    </source>
</evidence>
<dbReference type="SUPFAM" id="SSF48452">
    <property type="entry name" value="TPR-like"/>
    <property type="match status" value="1"/>
</dbReference>
<name>A0A1W0A1K3_9STRA</name>
<dbReference type="Pfam" id="PF14559">
    <property type="entry name" value="TPR_19"/>
    <property type="match status" value="1"/>
</dbReference>
<dbReference type="GO" id="GO:0003755">
    <property type="term" value="F:peptidyl-prolyl cis-trans isomerase activity"/>
    <property type="evidence" value="ECO:0007669"/>
    <property type="project" value="UniProtKB-EC"/>
</dbReference>
<dbReference type="OrthoDB" id="433738at2759"/>
<dbReference type="PANTHER" id="PTHR46512:SF9">
    <property type="entry name" value="PEPTIDYLPROLYL ISOMERASE"/>
    <property type="match status" value="1"/>
</dbReference>
<evidence type="ECO:0000256" key="3">
    <source>
        <dbReference type="ARBA" id="ARBA00023110"/>
    </source>
</evidence>
<dbReference type="EMBL" id="JNBS01000673">
    <property type="protein sequence ID" value="OQS04145.1"/>
    <property type="molecule type" value="Genomic_DNA"/>
</dbReference>
<dbReference type="PANTHER" id="PTHR46512">
    <property type="entry name" value="PEPTIDYLPROLYL ISOMERASE"/>
    <property type="match status" value="1"/>
</dbReference>
<keyword evidence="4" id="KW-0413">Isomerase</keyword>
<feature type="repeat" description="TPR" evidence="5">
    <location>
        <begin position="128"/>
        <end position="161"/>
    </location>
</feature>
<keyword evidence="7" id="KW-1185">Reference proteome</keyword>
<dbReference type="SMART" id="SM00028">
    <property type="entry name" value="TPR"/>
    <property type="match status" value="3"/>
</dbReference>
<protein>
    <recommendedName>
        <fullName evidence="2">peptidylprolyl isomerase</fullName>
        <ecNumber evidence="2">5.2.1.8</ecNumber>
    </recommendedName>
</protein>
<dbReference type="InterPro" id="IPR019734">
    <property type="entry name" value="TPR_rpt"/>
</dbReference>
<accession>A0A1W0A1K3</accession>
<dbReference type="PROSITE" id="PS50005">
    <property type="entry name" value="TPR"/>
    <property type="match status" value="2"/>
</dbReference>
<organism evidence="6 7">
    <name type="scientific">Thraustotheca clavata</name>
    <dbReference type="NCBI Taxonomy" id="74557"/>
    <lineage>
        <taxon>Eukaryota</taxon>
        <taxon>Sar</taxon>
        <taxon>Stramenopiles</taxon>
        <taxon>Oomycota</taxon>
        <taxon>Saprolegniomycetes</taxon>
        <taxon>Saprolegniales</taxon>
        <taxon>Achlyaceae</taxon>
        <taxon>Thraustotheca</taxon>
    </lineage>
</organism>
<evidence type="ECO:0000313" key="7">
    <source>
        <dbReference type="Proteomes" id="UP000243217"/>
    </source>
</evidence>
<sequence length="200" mass="22404">MTYSQEEEALIAQKPLIKADSVAQKIEQATLLKNQGNVYFKHEEYKKAINKYKCVSLWITGLSVPGDSMSQYSQGNTSMSASASEGEEIQQLLVTSHTNIAMARIKLEQYDLAIEACDKALSLNPTNVKALVRKAQAYSSRGKYSTAKDILRKALEIEPKNGTVRKALQQVIEQNKLHPEEDQLRQNFANMFNKSGGIYK</sequence>
<dbReference type="Gene3D" id="1.25.40.10">
    <property type="entry name" value="Tetratricopeptide repeat domain"/>
    <property type="match status" value="1"/>
</dbReference>
<keyword evidence="3" id="KW-0697">Rotamase</keyword>
<evidence type="ECO:0000256" key="1">
    <source>
        <dbReference type="ARBA" id="ARBA00000971"/>
    </source>
</evidence>
<keyword evidence="5" id="KW-0802">TPR repeat</keyword>
<gene>
    <name evidence="6" type="ORF">THRCLA_03590</name>
</gene>
<dbReference type="InterPro" id="IPR011990">
    <property type="entry name" value="TPR-like_helical_dom_sf"/>
</dbReference>